<proteinExistence type="predicted"/>
<dbReference type="Proteomes" id="UP000597867">
    <property type="component" value="Unassembled WGS sequence"/>
</dbReference>
<accession>A0ACC5PZ10</accession>
<organism evidence="1 2">
    <name type="scientific">Dolichospermum flos-aquae LEGE 04289</name>
    <dbReference type="NCBI Taxonomy" id="1828708"/>
    <lineage>
        <taxon>Bacteria</taxon>
        <taxon>Bacillati</taxon>
        <taxon>Cyanobacteriota</taxon>
        <taxon>Cyanophyceae</taxon>
        <taxon>Nostocales</taxon>
        <taxon>Aphanizomenonaceae</taxon>
        <taxon>Dolichospermum</taxon>
    </lineage>
</organism>
<keyword evidence="1" id="KW-0238">DNA-binding</keyword>
<evidence type="ECO:0000313" key="2">
    <source>
        <dbReference type="Proteomes" id="UP000597867"/>
    </source>
</evidence>
<reference evidence="1" key="1">
    <citation type="submission" date="2020-10" db="EMBL/GenBank/DDBJ databases">
        <authorList>
            <person name="Castelo-Branco R."/>
            <person name="Eusebio N."/>
            <person name="Adriana R."/>
            <person name="Vieira A."/>
            <person name="Brugerolle De Fraissinette N."/>
            <person name="Rezende De Castro R."/>
            <person name="Schneider M.P."/>
            <person name="Vasconcelos V."/>
            <person name="Leao P.N."/>
        </authorList>
    </citation>
    <scope>NUCLEOTIDE SEQUENCE</scope>
    <source>
        <strain evidence="1">LEGE 04289</strain>
    </source>
</reference>
<protein>
    <submittedName>
        <fullName evidence="1">AbrB/MazE/SpoVT family DNA-binding domain-containing protein</fullName>
    </submittedName>
</protein>
<gene>
    <name evidence="1" type="ORF">IQ222_02145</name>
</gene>
<comment type="caution">
    <text evidence="1">The sequence shown here is derived from an EMBL/GenBank/DDBJ whole genome shotgun (WGS) entry which is preliminary data.</text>
</comment>
<name>A0ACC5PZ10_DOLFA</name>
<evidence type="ECO:0000313" key="1">
    <source>
        <dbReference type="EMBL" id="MBE9217622.1"/>
    </source>
</evidence>
<sequence length="89" mass="10154">MELVTLNQSGHLQIPEIIRQQLGLNNESKLSLEVQDGKLILKPIKEEPSLYYEGHVLVSDVELLTDANSIIEELKNERMNQVISWSNII</sequence>
<keyword evidence="2" id="KW-1185">Reference proteome</keyword>
<dbReference type="EMBL" id="JADEWF010000004">
    <property type="protein sequence ID" value="MBE9217622.1"/>
    <property type="molecule type" value="Genomic_DNA"/>
</dbReference>